<dbReference type="InterPro" id="IPR006206">
    <property type="entry name" value="Mevalonate/galactokinase"/>
</dbReference>
<keyword evidence="3" id="KW-0547">Nucleotide-binding</keyword>
<dbReference type="InterPro" id="IPR014721">
    <property type="entry name" value="Ribsml_uS5_D2-typ_fold_subgr"/>
</dbReference>
<dbReference type="SUPFAM" id="SSF54211">
    <property type="entry name" value="Ribosomal protein S5 domain 2-like"/>
    <property type="match status" value="1"/>
</dbReference>
<keyword evidence="2 11" id="KW-0808">Transferase</keyword>
<dbReference type="InterPro" id="IPR006203">
    <property type="entry name" value="GHMP_knse_ATP-bd_CS"/>
</dbReference>
<comment type="similarity">
    <text evidence="1">Belongs to the GHMP kinase family. GalK subfamily.</text>
</comment>
<evidence type="ECO:0000313" key="11">
    <source>
        <dbReference type="EMBL" id="QDB80126.1"/>
    </source>
</evidence>
<dbReference type="NCBIfam" id="TIGR00131">
    <property type="entry name" value="gal_kin"/>
    <property type="match status" value="1"/>
</dbReference>
<dbReference type="PANTHER" id="PTHR10457">
    <property type="entry name" value="MEVALONATE KINASE/GALACTOKINASE"/>
    <property type="match status" value="1"/>
</dbReference>
<name>A0ABX5VR67_9MICO</name>
<dbReference type="Pfam" id="PF00288">
    <property type="entry name" value="GHMP_kinases_N"/>
    <property type="match status" value="1"/>
</dbReference>
<organism evidence="11 12">
    <name type="scientific">Georgenia wutianyii</name>
    <dbReference type="NCBI Taxonomy" id="2585135"/>
    <lineage>
        <taxon>Bacteria</taxon>
        <taxon>Bacillati</taxon>
        <taxon>Actinomycetota</taxon>
        <taxon>Actinomycetes</taxon>
        <taxon>Micrococcales</taxon>
        <taxon>Bogoriellaceae</taxon>
        <taxon>Georgenia</taxon>
    </lineage>
</organism>
<dbReference type="InterPro" id="IPR006204">
    <property type="entry name" value="GHMP_kinase_N_dom"/>
</dbReference>
<dbReference type="PROSITE" id="PS00106">
    <property type="entry name" value="GALACTOKINASE"/>
    <property type="match status" value="1"/>
</dbReference>
<evidence type="ECO:0000259" key="10">
    <source>
        <dbReference type="Pfam" id="PF10509"/>
    </source>
</evidence>
<accession>A0ABX5VR67</accession>
<dbReference type="Pfam" id="PF10509">
    <property type="entry name" value="GalKase_gal_bdg"/>
    <property type="match status" value="1"/>
</dbReference>
<dbReference type="InterPro" id="IPR036554">
    <property type="entry name" value="GHMP_kinase_C_sf"/>
</dbReference>
<protein>
    <recommendedName>
        <fullName evidence="7">Galactokinase</fullName>
        <ecNumber evidence="7">2.7.1.6</ecNumber>
    </recommendedName>
</protein>
<reference evidence="11 12" key="1">
    <citation type="submission" date="2019-05" db="EMBL/GenBank/DDBJ databases">
        <title>Georgenia *** sp. nov., and Georgenia *** sp. nov., isolated from the intestinal contents of plateau pika (Ochotona curzoniae) in the Qinghai-Tibet plateau of China.</title>
        <authorList>
            <person name="Tian Z."/>
        </authorList>
    </citation>
    <scope>NUCLEOTIDE SEQUENCE [LARGE SCALE GENOMIC DNA]</scope>
    <source>
        <strain evidence="11 12">Z294</strain>
    </source>
</reference>
<evidence type="ECO:0000256" key="5">
    <source>
        <dbReference type="ARBA" id="ARBA00022840"/>
    </source>
</evidence>
<dbReference type="InterPro" id="IPR020568">
    <property type="entry name" value="Ribosomal_Su5_D2-typ_SF"/>
</dbReference>
<dbReference type="PIRSF" id="PIRSF000530">
    <property type="entry name" value="Galactokinase"/>
    <property type="match status" value="1"/>
</dbReference>
<dbReference type="Proteomes" id="UP000313948">
    <property type="component" value="Chromosome"/>
</dbReference>
<dbReference type="EC" id="2.7.1.6" evidence="7"/>
<keyword evidence="6" id="KW-0299">Galactose metabolism</keyword>
<dbReference type="SUPFAM" id="SSF55060">
    <property type="entry name" value="GHMP Kinase, C-terminal domain"/>
    <property type="match status" value="1"/>
</dbReference>
<dbReference type="GO" id="GO:0004335">
    <property type="term" value="F:galactokinase activity"/>
    <property type="evidence" value="ECO:0007669"/>
    <property type="project" value="UniProtKB-EC"/>
</dbReference>
<evidence type="ECO:0000259" key="8">
    <source>
        <dbReference type="Pfam" id="PF00288"/>
    </source>
</evidence>
<evidence type="ECO:0000259" key="9">
    <source>
        <dbReference type="Pfam" id="PF08544"/>
    </source>
</evidence>
<dbReference type="PANTHER" id="PTHR10457:SF7">
    <property type="entry name" value="GALACTOKINASE-RELATED"/>
    <property type="match status" value="1"/>
</dbReference>
<dbReference type="Gene3D" id="3.30.70.890">
    <property type="entry name" value="GHMP kinase, C-terminal domain"/>
    <property type="match status" value="1"/>
</dbReference>
<evidence type="ECO:0000313" key="12">
    <source>
        <dbReference type="Proteomes" id="UP000313948"/>
    </source>
</evidence>
<gene>
    <name evidence="11" type="primary">galK</name>
    <name evidence="11" type="ORF">FE251_12600</name>
</gene>
<dbReference type="InterPro" id="IPR000705">
    <property type="entry name" value="Galactokinase"/>
</dbReference>
<evidence type="ECO:0000256" key="2">
    <source>
        <dbReference type="ARBA" id="ARBA00022679"/>
    </source>
</evidence>
<dbReference type="Gene3D" id="3.30.230.10">
    <property type="match status" value="1"/>
</dbReference>
<keyword evidence="4" id="KW-0418">Kinase</keyword>
<keyword evidence="5" id="KW-0067">ATP-binding</keyword>
<dbReference type="EMBL" id="CP040899">
    <property type="protein sequence ID" value="QDB80126.1"/>
    <property type="molecule type" value="Genomic_DNA"/>
</dbReference>
<feature type="domain" description="GHMP kinase C-terminal" evidence="9">
    <location>
        <begin position="303"/>
        <end position="384"/>
    </location>
</feature>
<sequence length="406" mass="41880">MSALLTAWSDAEGAARTRDLLIRSFGPGDAEVSAAPGRVNLIGEHTDYNGGLCLPLALPHRTFVALRPRSDRTVRLVSGQEEGTREVDLDAVGPAGSRGEVTGWPAYVVGVAWALEAEGLVPEGRATGFDVAVDSCVPYGAGLSSSAALECAVAVALDDLWGLGLAADDAGRARLAAACVRAENEVAGAPTGGMDQSASLRARDGHALLLDCRDGATRQVPFDLAAAGLELLVMDTRAPHALVDGQYAARRESCERAARELAVTTLREVTDLDGSLARLEDPVVRRRVRHVVTEIERVERFVEALTAGDGRTETLGALMAASHASLREDYEVSSPELDLAVEAATAAGAHGARMTGGGFGGSAIALVPAGSAERVAAEVEQAFSDAGFAAPAFLLAPASAPAARVG</sequence>
<dbReference type="RefSeq" id="WP_139948969.1">
    <property type="nucleotide sequence ID" value="NZ_CP040899.1"/>
</dbReference>
<dbReference type="PRINTS" id="PR00473">
    <property type="entry name" value="GALCTOKINASE"/>
</dbReference>
<keyword evidence="6" id="KW-0119">Carbohydrate metabolism</keyword>
<proteinExistence type="inferred from homology"/>
<keyword evidence="12" id="KW-1185">Reference proteome</keyword>
<feature type="domain" description="GHMP kinase N-terminal" evidence="8">
    <location>
        <begin position="107"/>
        <end position="200"/>
    </location>
</feature>
<dbReference type="PRINTS" id="PR00959">
    <property type="entry name" value="MEVGALKINASE"/>
</dbReference>
<dbReference type="InterPro" id="IPR013750">
    <property type="entry name" value="GHMP_kinase_C_dom"/>
</dbReference>
<dbReference type="InterPro" id="IPR019539">
    <property type="entry name" value="GalKase_N"/>
</dbReference>
<dbReference type="Pfam" id="PF08544">
    <property type="entry name" value="GHMP_kinases_C"/>
    <property type="match status" value="1"/>
</dbReference>
<evidence type="ECO:0000256" key="3">
    <source>
        <dbReference type="ARBA" id="ARBA00022741"/>
    </source>
</evidence>
<evidence type="ECO:0000256" key="1">
    <source>
        <dbReference type="ARBA" id="ARBA00006566"/>
    </source>
</evidence>
<dbReference type="InterPro" id="IPR019741">
    <property type="entry name" value="Galactokinase_CS"/>
</dbReference>
<evidence type="ECO:0000256" key="6">
    <source>
        <dbReference type="ARBA" id="ARBA00023144"/>
    </source>
</evidence>
<dbReference type="PROSITE" id="PS00627">
    <property type="entry name" value="GHMP_KINASES_ATP"/>
    <property type="match status" value="1"/>
</dbReference>
<evidence type="ECO:0000256" key="4">
    <source>
        <dbReference type="ARBA" id="ARBA00022777"/>
    </source>
</evidence>
<evidence type="ECO:0000256" key="7">
    <source>
        <dbReference type="NCBIfam" id="TIGR00131"/>
    </source>
</evidence>
<feature type="domain" description="Galactokinase N-terminal" evidence="10">
    <location>
        <begin position="25"/>
        <end position="68"/>
    </location>
</feature>